<accession>A0A3P3XYR0</accession>
<sequence>MGNWGSRRAAPAAASAVSRGTAAPAGTAGPVRSGGLVGGDDTMPRSALRGRDFVKAGATSVAQEKDESYVAMLNQVASVDVKAPPTITTKSSSRPLPRNKVSGGEFIPPVMSGRLTGTEWADLIVMHRKDPNKNAPEALAAMFNVEPVVLESVLSTVTVPAVFSDTRTREMIGKWDAPEGQDVRFLTDKRTATVNTTRSARTALQTGVWKVGNQSQTLVAILCR</sequence>
<protein>
    <submittedName>
        <fullName evidence="2">Uncharacterized protein</fullName>
    </submittedName>
</protein>
<dbReference type="EMBL" id="OVEO01000001">
    <property type="protein sequence ID" value="SPQ93019.1"/>
    <property type="molecule type" value="Genomic_DNA"/>
</dbReference>
<feature type="compositionally biased region" description="Low complexity" evidence="1">
    <location>
        <begin position="1"/>
        <end position="30"/>
    </location>
</feature>
<evidence type="ECO:0000313" key="2">
    <source>
        <dbReference type="EMBL" id="SPQ93019.1"/>
    </source>
</evidence>
<name>A0A3P3XYR0_PLABS</name>
<keyword evidence="2" id="KW-0496">Mitochondrion</keyword>
<geneLocation type="mitochondrion" evidence="2"/>
<proteinExistence type="predicted"/>
<evidence type="ECO:0000313" key="3">
    <source>
        <dbReference type="Proteomes" id="UP000290189"/>
    </source>
</evidence>
<feature type="region of interest" description="Disordered" evidence="1">
    <location>
        <begin position="85"/>
        <end position="107"/>
    </location>
</feature>
<reference evidence="2 3" key="1">
    <citation type="submission" date="2018-03" db="EMBL/GenBank/DDBJ databases">
        <authorList>
            <person name="Fogelqvist J."/>
        </authorList>
    </citation>
    <scope>NUCLEOTIDE SEQUENCE [LARGE SCALE GENOMIC DNA]</scope>
</reference>
<organism evidence="2 3">
    <name type="scientific">Plasmodiophora brassicae</name>
    <name type="common">Clubroot disease agent</name>
    <dbReference type="NCBI Taxonomy" id="37360"/>
    <lineage>
        <taxon>Eukaryota</taxon>
        <taxon>Sar</taxon>
        <taxon>Rhizaria</taxon>
        <taxon>Endomyxa</taxon>
        <taxon>Phytomyxea</taxon>
        <taxon>Plasmodiophorida</taxon>
        <taxon>Plasmodiophoridae</taxon>
        <taxon>Plasmodiophora</taxon>
    </lineage>
</organism>
<dbReference type="AlphaFoldDB" id="A0A3P3XYR0"/>
<evidence type="ECO:0000256" key="1">
    <source>
        <dbReference type="SAM" id="MobiDB-lite"/>
    </source>
</evidence>
<feature type="region of interest" description="Disordered" evidence="1">
    <location>
        <begin position="1"/>
        <end position="46"/>
    </location>
</feature>
<gene>
    <name evidence="2" type="ORF">PLBR_LOCUS234</name>
</gene>
<dbReference type="Proteomes" id="UP000290189">
    <property type="component" value="Unassembled WGS sequence"/>
</dbReference>